<evidence type="ECO:0000313" key="2">
    <source>
        <dbReference type="Proteomes" id="UP000199077"/>
    </source>
</evidence>
<dbReference type="EMBL" id="LT629711">
    <property type="protein sequence ID" value="SDP50137.1"/>
    <property type="molecule type" value="Genomic_DNA"/>
</dbReference>
<name>A0A1H0T7V9_9MICO</name>
<dbReference type="Proteomes" id="UP000199077">
    <property type="component" value="Chromosome I"/>
</dbReference>
<evidence type="ECO:0000313" key="1">
    <source>
        <dbReference type="EMBL" id="SDP50137.1"/>
    </source>
</evidence>
<gene>
    <name evidence="1" type="ORF">SAMN04489867_2677</name>
</gene>
<dbReference type="AlphaFoldDB" id="A0A1H0T7V9"/>
<dbReference type="Pfam" id="PF14019">
    <property type="entry name" value="DUF4235"/>
    <property type="match status" value="1"/>
</dbReference>
<sequence length="92" mass="9586">MGPLVWRVLGTGSAILAGVVANKLVTTAWKKAGRDAVVDPRDPRTPWKDAIAFAALTGLAAGAAKVIATRKAAEYYQKSAGHLPKAMQEGDA</sequence>
<protein>
    <recommendedName>
        <fullName evidence="3">DUF4235 domain-containing protein</fullName>
    </recommendedName>
</protein>
<dbReference type="RefSeq" id="WP_091786365.1">
    <property type="nucleotide sequence ID" value="NZ_LT629711.1"/>
</dbReference>
<proteinExistence type="predicted"/>
<dbReference type="OrthoDB" id="6293727at2"/>
<keyword evidence="2" id="KW-1185">Reference proteome</keyword>
<accession>A0A1H0T7V9</accession>
<evidence type="ECO:0008006" key="3">
    <source>
        <dbReference type="Google" id="ProtNLM"/>
    </source>
</evidence>
<dbReference type="InterPro" id="IPR025329">
    <property type="entry name" value="DUF4235"/>
</dbReference>
<organism evidence="1 2">
    <name type="scientific">Pedococcus dokdonensis</name>
    <dbReference type="NCBI Taxonomy" id="443156"/>
    <lineage>
        <taxon>Bacteria</taxon>
        <taxon>Bacillati</taxon>
        <taxon>Actinomycetota</taxon>
        <taxon>Actinomycetes</taxon>
        <taxon>Micrococcales</taxon>
        <taxon>Intrasporangiaceae</taxon>
        <taxon>Pedococcus</taxon>
    </lineage>
</organism>
<dbReference type="STRING" id="443156.SAMN04489867_2677"/>
<reference evidence="2" key="1">
    <citation type="submission" date="2016-10" db="EMBL/GenBank/DDBJ databases">
        <authorList>
            <person name="Varghese N."/>
            <person name="Submissions S."/>
        </authorList>
    </citation>
    <scope>NUCLEOTIDE SEQUENCE [LARGE SCALE GENOMIC DNA]</scope>
    <source>
        <strain evidence="2">DSM 22329</strain>
    </source>
</reference>